<dbReference type="InterPro" id="IPR013446">
    <property type="entry name" value="G1P_cyt_trans-like"/>
</dbReference>
<evidence type="ECO:0000259" key="1">
    <source>
        <dbReference type="Pfam" id="PF00483"/>
    </source>
</evidence>
<name>A0A554VG20_9FLAO</name>
<dbReference type="RefSeq" id="WP_109436202.1">
    <property type="nucleotide sequence ID" value="NZ_CANMIK010000052.1"/>
</dbReference>
<keyword evidence="3" id="KW-1185">Reference proteome</keyword>
<dbReference type="Gene3D" id="3.90.550.10">
    <property type="entry name" value="Spore Coat Polysaccharide Biosynthesis Protein SpsA, Chain A"/>
    <property type="match status" value="1"/>
</dbReference>
<dbReference type="EC" id="2.7.7.33" evidence="2"/>
<dbReference type="InterPro" id="IPR029044">
    <property type="entry name" value="Nucleotide-diphossugar_trans"/>
</dbReference>
<dbReference type="GO" id="GO:0047343">
    <property type="term" value="F:glucose-1-phosphate cytidylyltransferase activity"/>
    <property type="evidence" value="ECO:0007669"/>
    <property type="project" value="UniProtKB-EC"/>
</dbReference>
<dbReference type="InterPro" id="IPR005835">
    <property type="entry name" value="NTP_transferase_dom"/>
</dbReference>
<dbReference type="PANTHER" id="PTHR47183">
    <property type="entry name" value="GLUCOSE-1-PHOSPHATE CYTIDYLYLTRANSFERASE-RELATED"/>
    <property type="match status" value="1"/>
</dbReference>
<comment type="caution">
    <text evidence="2">The sequence shown here is derived from an EMBL/GenBank/DDBJ whole genome shotgun (WGS) entry which is preliminary data.</text>
</comment>
<keyword evidence="2" id="KW-0808">Transferase</keyword>
<evidence type="ECO:0000313" key="3">
    <source>
        <dbReference type="Proteomes" id="UP000318833"/>
    </source>
</evidence>
<gene>
    <name evidence="2" type="primary">rfbF</name>
    <name evidence="2" type="ORF">FOF46_20015</name>
</gene>
<dbReference type="EMBL" id="VLNR01000047">
    <property type="protein sequence ID" value="TSE06274.1"/>
    <property type="molecule type" value="Genomic_DNA"/>
</dbReference>
<dbReference type="SUPFAM" id="SSF53448">
    <property type="entry name" value="Nucleotide-diphospho-sugar transferases"/>
    <property type="match status" value="1"/>
</dbReference>
<dbReference type="GO" id="GO:0009243">
    <property type="term" value="P:O antigen biosynthetic process"/>
    <property type="evidence" value="ECO:0007669"/>
    <property type="project" value="InterPro"/>
</dbReference>
<dbReference type="CDD" id="cd02524">
    <property type="entry name" value="G1P_cytidylyltransferase"/>
    <property type="match status" value="1"/>
</dbReference>
<dbReference type="Proteomes" id="UP000318833">
    <property type="component" value="Unassembled WGS sequence"/>
</dbReference>
<dbReference type="InterPro" id="IPR046981">
    <property type="entry name" value="G1P_cyt_trans"/>
</dbReference>
<dbReference type="NCBIfam" id="TIGR02623">
    <property type="entry name" value="G1P_cyt_trans"/>
    <property type="match status" value="1"/>
</dbReference>
<feature type="domain" description="Nucleotidyl transferase" evidence="1">
    <location>
        <begin position="2"/>
        <end position="230"/>
    </location>
</feature>
<dbReference type="Pfam" id="PF00483">
    <property type="entry name" value="NTP_transferase"/>
    <property type="match status" value="1"/>
</dbReference>
<accession>A0A554VG20</accession>
<proteinExistence type="predicted"/>
<reference evidence="2 3" key="1">
    <citation type="submission" date="2019-07" db="EMBL/GenBank/DDBJ databases">
        <title>The draft genome sequence of Aquimarina algiphila M91.</title>
        <authorList>
            <person name="Meng X."/>
        </authorList>
    </citation>
    <scope>NUCLEOTIDE SEQUENCE [LARGE SCALE GENOMIC DNA]</scope>
    <source>
        <strain evidence="2 3">M91</strain>
    </source>
</reference>
<organism evidence="2 3">
    <name type="scientific">Aquimarina algiphila</name>
    <dbReference type="NCBI Taxonomy" id="2047982"/>
    <lineage>
        <taxon>Bacteria</taxon>
        <taxon>Pseudomonadati</taxon>
        <taxon>Bacteroidota</taxon>
        <taxon>Flavobacteriia</taxon>
        <taxon>Flavobacteriales</taxon>
        <taxon>Flavobacteriaceae</taxon>
        <taxon>Aquimarina</taxon>
    </lineage>
</organism>
<dbReference type="PANTHER" id="PTHR47183:SF1">
    <property type="entry name" value="GLUCOSE-1-PHOSPHATE CYTIDYLYLTRANSFERASE"/>
    <property type="match status" value="1"/>
</dbReference>
<keyword evidence="2" id="KW-0548">Nucleotidyltransferase</keyword>
<dbReference type="AlphaFoldDB" id="A0A554VG20"/>
<dbReference type="OrthoDB" id="9813880at2"/>
<evidence type="ECO:0000313" key="2">
    <source>
        <dbReference type="EMBL" id="TSE06274.1"/>
    </source>
</evidence>
<sequence>MKVLILAGGLGTRISEETHLKPKPMVEIGGKPILWHIMKSYSHHGYNDFVILLGYKGYIVKEYFMNYFIHQSDITVDLSENKTEIHKINAEPWKITLLDTGLNTLTGGRVLRAKDYIGNEPFMLTYGDGVSDVNIKELVSYHKSHSGAITMTSVQPEGRFGALIIKDNNEVTQFLEKPKGDGAWINGGFFVCNPEVLDYIDDDESIFERKPLENLAKDGELFAYKHKGFWKPMDTLRDKNQLEKMVSTNNAPWKKW</sequence>
<protein>
    <submittedName>
        <fullName evidence="2">Glucose-1-phosphate cytidylyltransferase</fullName>
        <ecNumber evidence="2">2.7.7.33</ecNumber>
    </submittedName>
</protein>